<organism evidence="1 2">
    <name type="scientific">Peribacillus saganii</name>
    <dbReference type="NCBI Taxonomy" id="2303992"/>
    <lineage>
        <taxon>Bacteria</taxon>
        <taxon>Bacillati</taxon>
        <taxon>Bacillota</taxon>
        <taxon>Bacilli</taxon>
        <taxon>Bacillales</taxon>
        <taxon>Bacillaceae</taxon>
        <taxon>Peribacillus</taxon>
    </lineage>
</organism>
<dbReference type="RefSeq" id="WP_117325092.1">
    <property type="nucleotide sequence ID" value="NZ_QVTE01000007.1"/>
</dbReference>
<protein>
    <submittedName>
        <fullName evidence="1">DUF3231 family protein</fullName>
    </submittedName>
</protein>
<comment type="caution">
    <text evidence="1">The sequence shown here is derived from an EMBL/GenBank/DDBJ whole genome shotgun (WGS) entry which is preliminary data.</text>
</comment>
<dbReference type="Proteomes" id="UP000264541">
    <property type="component" value="Unassembled WGS sequence"/>
</dbReference>
<gene>
    <name evidence="1" type="ORF">D0469_02535</name>
</gene>
<sequence>MGILSGNPKEEPLHAGEVYHLWTHLLGLKSFLVTLEIFANHTGDHDLKIFLGDLKDNCIKQEEQQVEAILKESGIRLPPAPPARPNVEVQDIPAGARFNDPEIAALVTKDLGAGLVVCSTIMGLSIREDIAQMFGDFHTQKAEYASRLLTINKDKGWLVPPPLMAKN</sequence>
<reference evidence="1 2" key="1">
    <citation type="submission" date="2018-08" db="EMBL/GenBank/DDBJ databases">
        <title>Bacillus chawlae sp. nov., Bacillus glennii sp. nov., and Bacillus saganii sp. nov. Isolated from the Vehicle Assembly Building at Kennedy Space Center where the Viking Spacecraft were Assembled.</title>
        <authorList>
            <person name="Seuylemezian A."/>
            <person name="Vaishampayan P."/>
        </authorList>
    </citation>
    <scope>NUCLEOTIDE SEQUENCE [LARGE SCALE GENOMIC DNA]</scope>
    <source>
        <strain evidence="1 2">V47-23a</strain>
    </source>
</reference>
<dbReference type="AlphaFoldDB" id="A0A372LT30"/>
<dbReference type="InterPro" id="IPR021617">
    <property type="entry name" value="DUF3231"/>
</dbReference>
<keyword evidence="2" id="KW-1185">Reference proteome</keyword>
<dbReference type="OrthoDB" id="1934429at2"/>
<dbReference type="InterPro" id="IPR012347">
    <property type="entry name" value="Ferritin-like"/>
</dbReference>
<name>A0A372LT30_9BACI</name>
<dbReference type="Gene3D" id="1.20.1260.10">
    <property type="match status" value="1"/>
</dbReference>
<dbReference type="EMBL" id="QVTE01000007">
    <property type="protein sequence ID" value="RFU71216.1"/>
    <property type="molecule type" value="Genomic_DNA"/>
</dbReference>
<dbReference type="Pfam" id="PF11553">
    <property type="entry name" value="DUF3231"/>
    <property type="match status" value="1"/>
</dbReference>
<proteinExistence type="predicted"/>
<evidence type="ECO:0000313" key="2">
    <source>
        <dbReference type="Proteomes" id="UP000264541"/>
    </source>
</evidence>
<accession>A0A372LT30</accession>
<evidence type="ECO:0000313" key="1">
    <source>
        <dbReference type="EMBL" id="RFU71216.1"/>
    </source>
</evidence>